<evidence type="ECO:0000256" key="1">
    <source>
        <dbReference type="ARBA" id="ARBA00000707"/>
    </source>
</evidence>
<evidence type="ECO:0000256" key="12">
    <source>
        <dbReference type="SAM" id="MobiDB-lite"/>
    </source>
</evidence>
<keyword evidence="17" id="KW-1185">Reference proteome</keyword>
<keyword evidence="9" id="KW-0788">Thiol protease</keyword>
<dbReference type="PROSITE" id="PS50235">
    <property type="entry name" value="USP_3"/>
    <property type="match status" value="1"/>
</dbReference>
<feature type="compositionally biased region" description="Low complexity" evidence="12">
    <location>
        <begin position="954"/>
        <end position="968"/>
    </location>
</feature>
<evidence type="ECO:0000256" key="10">
    <source>
        <dbReference type="ARBA" id="ARBA00022833"/>
    </source>
</evidence>
<dbReference type="GO" id="GO:0008270">
    <property type="term" value="F:zinc ion binding"/>
    <property type="evidence" value="ECO:0007669"/>
    <property type="project" value="UniProtKB-KW"/>
</dbReference>
<dbReference type="Gene3D" id="3.30.230.30">
    <property type="entry name" value="Impact, N-terminal domain"/>
    <property type="match status" value="1"/>
</dbReference>
<dbReference type="InterPro" id="IPR001394">
    <property type="entry name" value="Peptidase_C19_UCH"/>
</dbReference>
<feature type="region of interest" description="Disordered" evidence="12">
    <location>
        <begin position="137"/>
        <end position="224"/>
    </location>
</feature>
<dbReference type="OMA" id="LFYARCT"/>
<dbReference type="GO" id="GO:0005829">
    <property type="term" value="C:cytosol"/>
    <property type="evidence" value="ECO:0007669"/>
    <property type="project" value="TreeGrafter"/>
</dbReference>
<dbReference type="Gene3D" id="6.10.140.2220">
    <property type="match status" value="1"/>
</dbReference>
<feature type="domain" description="MYND-type" evidence="15">
    <location>
        <begin position="101"/>
        <end position="138"/>
    </location>
</feature>
<dbReference type="Pfam" id="PF01753">
    <property type="entry name" value="zf-MYND"/>
    <property type="match status" value="1"/>
</dbReference>
<evidence type="ECO:0000256" key="2">
    <source>
        <dbReference type="ARBA" id="ARBA00009085"/>
    </source>
</evidence>
<dbReference type="PANTHER" id="PTHR24006">
    <property type="entry name" value="UBIQUITIN CARBOXYL-TERMINAL HYDROLASE"/>
    <property type="match status" value="1"/>
</dbReference>
<evidence type="ECO:0000256" key="13">
    <source>
        <dbReference type="SAM" id="Phobius"/>
    </source>
</evidence>
<evidence type="ECO:0000313" key="16">
    <source>
        <dbReference type="EMBL" id="RZC67237.1"/>
    </source>
</evidence>
<keyword evidence="13" id="KW-1133">Transmembrane helix</keyword>
<evidence type="ECO:0000256" key="7">
    <source>
        <dbReference type="ARBA" id="ARBA00022786"/>
    </source>
</evidence>
<feature type="compositionally biased region" description="Basic and acidic residues" evidence="12">
    <location>
        <begin position="206"/>
        <end position="218"/>
    </location>
</feature>
<dbReference type="SUPFAM" id="SSF144232">
    <property type="entry name" value="HIT/MYND zinc finger-like"/>
    <property type="match status" value="1"/>
</dbReference>
<dbReference type="PANTHER" id="PTHR24006:SF874">
    <property type="entry name" value="UBIQUITIN CARBOXYL-TERMINAL HYDROLASE 16"/>
    <property type="match status" value="1"/>
</dbReference>
<gene>
    <name evidence="16" type="ORF">C5167_010931</name>
</gene>
<dbReference type="GO" id="GO:0005634">
    <property type="term" value="C:nucleus"/>
    <property type="evidence" value="ECO:0007669"/>
    <property type="project" value="TreeGrafter"/>
</dbReference>
<feature type="region of interest" description="Disordered" evidence="12">
    <location>
        <begin position="306"/>
        <end position="403"/>
    </location>
</feature>
<dbReference type="SUPFAM" id="SSF54211">
    <property type="entry name" value="Ribosomal protein S5 domain 2-like"/>
    <property type="match status" value="1"/>
</dbReference>
<feature type="region of interest" description="Disordered" evidence="12">
    <location>
        <begin position="1065"/>
        <end position="1092"/>
    </location>
</feature>
<evidence type="ECO:0000313" key="17">
    <source>
        <dbReference type="Proteomes" id="UP000316621"/>
    </source>
</evidence>
<keyword evidence="13" id="KW-0812">Transmembrane</keyword>
<feature type="region of interest" description="Disordered" evidence="12">
    <location>
        <begin position="448"/>
        <end position="485"/>
    </location>
</feature>
<name>A0A4Y7K2U0_PAPSO</name>
<dbReference type="InterPro" id="IPR020568">
    <property type="entry name" value="Ribosomal_Su5_D2-typ_SF"/>
</dbReference>
<protein>
    <recommendedName>
        <fullName evidence="3">ubiquitinyl hydrolase 1</fullName>
        <ecNumber evidence="3">3.4.19.12</ecNumber>
    </recommendedName>
</protein>
<feature type="domain" description="USP" evidence="14">
    <location>
        <begin position="567"/>
        <end position="865"/>
    </location>
</feature>
<keyword evidence="6 11" id="KW-0863">Zinc-finger</keyword>
<dbReference type="PROSITE" id="PS50865">
    <property type="entry name" value="ZF_MYND_2"/>
    <property type="match status" value="1"/>
</dbReference>
<comment type="similarity">
    <text evidence="2">Belongs to the peptidase C19 family.</text>
</comment>
<dbReference type="InterPro" id="IPR001498">
    <property type="entry name" value="Impact_N"/>
</dbReference>
<feature type="compositionally biased region" description="Low complexity" evidence="12">
    <location>
        <begin position="1069"/>
        <end position="1081"/>
    </location>
</feature>
<dbReference type="Gramene" id="RZC67237">
    <property type="protein sequence ID" value="RZC67237"/>
    <property type="gene ID" value="C5167_010931"/>
</dbReference>
<organism evidence="16 17">
    <name type="scientific">Papaver somniferum</name>
    <name type="common">Opium poppy</name>
    <dbReference type="NCBI Taxonomy" id="3469"/>
    <lineage>
        <taxon>Eukaryota</taxon>
        <taxon>Viridiplantae</taxon>
        <taxon>Streptophyta</taxon>
        <taxon>Embryophyta</taxon>
        <taxon>Tracheophyta</taxon>
        <taxon>Spermatophyta</taxon>
        <taxon>Magnoliopsida</taxon>
        <taxon>Ranunculales</taxon>
        <taxon>Papaveraceae</taxon>
        <taxon>Papaveroideae</taxon>
        <taxon>Papaver</taxon>
    </lineage>
</organism>
<dbReference type="Pfam" id="PF00443">
    <property type="entry name" value="UCH"/>
    <property type="match status" value="1"/>
</dbReference>
<dbReference type="Pfam" id="PF01205">
    <property type="entry name" value="Impact_N"/>
    <property type="match status" value="1"/>
</dbReference>
<dbReference type="FunFam" id="3.90.70.10:FF:000026">
    <property type="entry name" value="Ubiquitin carboxyl-terminal hydrolase 15"/>
    <property type="match status" value="1"/>
</dbReference>
<evidence type="ECO:0000256" key="3">
    <source>
        <dbReference type="ARBA" id="ARBA00012759"/>
    </source>
</evidence>
<evidence type="ECO:0000259" key="15">
    <source>
        <dbReference type="PROSITE" id="PS50865"/>
    </source>
</evidence>
<evidence type="ECO:0000256" key="5">
    <source>
        <dbReference type="ARBA" id="ARBA00022723"/>
    </source>
</evidence>
<keyword evidence="4" id="KW-0645">Protease</keyword>
<keyword evidence="7" id="KW-0833">Ubl conjugation pathway</keyword>
<reference evidence="16 17" key="1">
    <citation type="journal article" date="2018" name="Science">
        <title>The opium poppy genome and morphinan production.</title>
        <authorList>
            <person name="Guo L."/>
            <person name="Winzer T."/>
            <person name="Yang X."/>
            <person name="Li Y."/>
            <person name="Ning Z."/>
            <person name="He Z."/>
            <person name="Teodor R."/>
            <person name="Lu Y."/>
            <person name="Bowser T.A."/>
            <person name="Graham I.A."/>
            <person name="Ye K."/>
        </authorList>
    </citation>
    <scope>NUCLEOTIDE SEQUENCE [LARGE SCALE GENOMIC DNA]</scope>
    <source>
        <strain evidence="17">cv. HN1</strain>
        <tissue evidence="16">Leaves</tissue>
    </source>
</reference>
<feature type="compositionally biased region" description="Low complexity" evidence="12">
    <location>
        <begin position="309"/>
        <end position="330"/>
    </location>
</feature>
<dbReference type="SUPFAM" id="SSF54001">
    <property type="entry name" value="Cysteine proteinases"/>
    <property type="match status" value="1"/>
</dbReference>
<dbReference type="FunFam" id="6.10.140.2220:FF:000006">
    <property type="entry name" value="Ubiquitin carboxyl-terminal hydrolase 15"/>
    <property type="match status" value="1"/>
</dbReference>
<dbReference type="Proteomes" id="UP000316621">
    <property type="component" value="Chromosome 6"/>
</dbReference>
<feature type="transmembrane region" description="Helical" evidence="13">
    <location>
        <begin position="12"/>
        <end position="29"/>
    </location>
</feature>
<keyword evidence="13" id="KW-0472">Membrane</keyword>
<accession>A0A4Y7K2U0</accession>
<evidence type="ECO:0000256" key="8">
    <source>
        <dbReference type="ARBA" id="ARBA00022801"/>
    </source>
</evidence>
<evidence type="ECO:0000259" key="14">
    <source>
        <dbReference type="PROSITE" id="PS50235"/>
    </source>
</evidence>
<feature type="compositionally biased region" description="Polar residues" evidence="12">
    <location>
        <begin position="378"/>
        <end position="395"/>
    </location>
</feature>
<keyword evidence="10" id="KW-0862">Zinc</keyword>
<dbReference type="EC" id="3.4.19.12" evidence="3"/>
<evidence type="ECO:0000256" key="11">
    <source>
        <dbReference type="PROSITE-ProRule" id="PRU00134"/>
    </source>
</evidence>
<dbReference type="InterPro" id="IPR038765">
    <property type="entry name" value="Papain-like_cys_pep_sf"/>
</dbReference>
<evidence type="ECO:0000256" key="9">
    <source>
        <dbReference type="ARBA" id="ARBA00022807"/>
    </source>
</evidence>
<dbReference type="GO" id="GO:0016579">
    <property type="term" value="P:protein deubiquitination"/>
    <property type="evidence" value="ECO:0007669"/>
    <property type="project" value="InterPro"/>
</dbReference>
<feature type="region of interest" description="Disordered" evidence="12">
    <location>
        <begin position="954"/>
        <end position="1053"/>
    </location>
</feature>
<evidence type="ECO:0000256" key="4">
    <source>
        <dbReference type="ARBA" id="ARBA00022670"/>
    </source>
</evidence>
<dbReference type="Gene3D" id="3.90.70.10">
    <property type="entry name" value="Cysteine proteinases"/>
    <property type="match status" value="1"/>
</dbReference>
<evidence type="ECO:0000256" key="6">
    <source>
        <dbReference type="ARBA" id="ARBA00022771"/>
    </source>
</evidence>
<dbReference type="GO" id="GO:0006508">
    <property type="term" value="P:proteolysis"/>
    <property type="evidence" value="ECO:0007669"/>
    <property type="project" value="UniProtKB-KW"/>
</dbReference>
<feature type="compositionally biased region" description="Polar residues" evidence="12">
    <location>
        <begin position="462"/>
        <end position="476"/>
    </location>
</feature>
<proteinExistence type="inferred from homology"/>
<dbReference type="InterPro" id="IPR002893">
    <property type="entry name" value="Znf_MYND"/>
</dbReference>
<keyword evidence="5" id="KW-0479">Metal-binding</keyword>
<dbReference type="InterPro" id="IPR036956">
    <property type="entry name" value="Impact_N_sf"/>
</dbReference>
<dbReference type="STRING" id="3469.A0A4Y7K2U0"/>
<feature type="compositionally biased region" description="Basic and acidic residues" evidence="12">
    <location>
        <begin position="152"/>
        <end position="167"/>
    </location>
</feature>
<feature type="compositionally biased region" description="Low complexity" evidence="12">
    <location>
        <begin position="986"/>
        <end position="1004"/>
    </location>
</feature>
<dbReference type="EMBL" id="CM010720">
    <property type="protein sequence ID" value="RZC67237.1"/>
    <property type="molecule type" value="Genomic_DNA"/>
</dbReference>
<sequence length="1364" mass="149040">MLVPGDLGFPPGLIWGFFSLFCLISVLIIRRKWRIAEERNMEILRLMALAAEEDRRVEFEASLEYGGYSSVVSPPAATSSSWSSAASVNSPLPAPPPQYQCAVCYAPTTTRCSRCKSVRYCSGKCQIIHWRKGHKDECHPPSPNIQFSGPKSDSDGKTGLEREKHESVGNGSELGSGLVAEPLETFPEEPRSVESSRLPEFPSSKNVEKAGSVEDGKRAGAISESSSKLVGIAKPTTTIWLVDASANSFPILSSSESLKESTFDNSGCNGLEKKVDVSDMEPTRSLPQKISSLDASLNDLSCADYRQQSVPSSSGNGKSRSISSSGGSSLKRSEVSLTTQMSKAKSGLLEESLDSNGSGNDLHGDLTKSGIREGGNGNLSHLSPNSFQQTVPSSRSESRIHASDVANPVALENKIPASGAEKKAPVAFARHSPVFGSERSASVITNQINKSESRKPKVIRSLASSGSENHPTSVNGEYSSLSEKSSKGEKVQVVAMRSNDVSVSSHNVSNGLKMLAQKAVQHSKLPKLSLHSPSGSDVIGKHDDKMLFSYEVFIKLYNKDKAELHPFGLTNLGNSASLILGLLQRIFCKDFTRKHASTKQEWCFICEFESLIQKVKEGKWTLSPNGIVSHLHKIGSHLVHGKQEDAHEFLRFSIDKMQSICLKEAGEKAGRPRAEETTLIGLIFGGYLRSKIRCMKCHEKFEREERMMDLTVEIQGDISTLEEALGQFTATEILDGENKYHCSRCKSYEKAKKRLTVLHAPNVLTIALKRFQSGKFGKLNKAVRFPEVLNLAPYMSGTSDKSPIYSLYAVVVHLDVTNAAFSGHYVCYVKNSQGKWFKMDDSTVKPVELERVLSKGAYMLLYARCSPRLPGLIQKTMLLSDNKMKCTKCVEPISSSHSGNSSTATKAKSISVVSGGASTATCRSHDEYPYWGNMDDSLHKRLPPVHRIRIADSSSDNSSLLSGSDEGSWTTDSTRDSISADEVPLSTSDDSNSSSSPSPSSTISDGDRHRSCYPETSTYPIYSGGGDHGEPGTRIKPNGISIKSLRDKGDNSPFVYSDTTNHCTKLTGSNSISHSSSNSNSRETDPKRWDPSQGDFVSLSTATKFINPFLHLRLGAYDLARFAKENSQTKPNDSEYNTILLPETKPSERISVEKEIKKSRFIAIAAPVSDEQSAHSFLSEVKDSRANHNCWAYKIGDQYRSNDDGEPSGTAGKPIYSAIDSSGIDRVMVVVIRYFGGIKLGTGGLVRAYGGVTSECLKNAPTCLVQIDMEVPYDLLGLVYHQLQHFQVENIKQDYDTGNDGITVVSFMVDYDKVESLENAVKDNCSRNILSSDRTARADTCSEQNRETVNVPVCRIITTIENQN</sequence>
<dbReference type="PROSITE" id="PS01360">
    <property type="entry name" value="ZF_MYND_1"/>
    <property type="match status" value="1"/>
</dbReference>
<comment type="catalytic activity">
    <reaction evidence="1">
        <text>Thiol-dependent hydrolysis of ester, thioester, amide, peptide and isopeptide bonds formed by the C-terminal Gly of ubiquitin (a 76-residue protein attached to proteins as an intracellular targeting signal).</text>
        <dbReference type="EC" id="3.4.19.12"/>
    </reaction>
</comment>
<dbReference type="InterPro" id="IPR050164">
    <property type="entry name" value="Peptidase_C19"/>
</dbReference>
<dbReference type="GO" id="GO:0004843">
    <property type="term" value="F:cysteine-type deubiquitinase activity"/>
    <property type="evidence" value="ECO:0007669"/>
    <property type="project" value="UniProtKB-EC"/>
</dbReference>
<keyword evidence="8" id="KW-0378">Hydrolase</keyword>
<dbReference type="InterPro" id="IPR028889">
    <property type="entry name" value="USP"/>
</dbReference>